<dbReference type="CDD" id="cd01007">
    <property type="entry name" value="PBP2_BvgS_HisK_like"/>
    <property type="match status" value="1"/>
</dbReference>
<evidence type="ECO:0000256" key="7">
    <source>
        <dbReference type="ARBA" id="ARBA00022692"/>
    </source>
</evidence>
<dbReference type="EMBL" id="CP032419">
    <property type="protein sequence ID" value="AYC31473.1"/>
    <property type="molecule type" value="Genomic_DNA"/>
</dbReference>
<keyword evidence="12" id="KW-0902">Two-component regulatory system</keyword>
<dbReference type="InterPro" id="IPR003661">
    <property type="entry name" value="HisK_dim/P_dom"/>
</dbReference>
<evidence type="ECO:0000259" key="20">
    <source>
        <dbReference type="PROSITE" id="PS50109"/>
    </source>
</evidence>
<evidence type="ECO:0000256" key="3">
    <source>
        <dbReference type="ARBA" id="ARBA00012438"/>
    </source>
</evidence>
<dbReference type="SMART" id="SM00062">
    <property type="entry name" value="PBPb"/>
    <property type="match status" value="1"/>
</dbReference>
<dbReference type="Pfam" id="PF01627">
    <property type="entry name" value="Hpt"/>
    <property type="match status" value="1"/>
</dbReference>
<keyword evidence="5 17" id="KW-0597">Phosphoprotein</keyword>
<dbReference type="Pfam" id="PF00072">
    <property type="entry name" value="Response_reg"/>
    <property type="match status" value="1"/>
</dbReference>
<dbReference type="InterPro" id="IPR000700">
    <property type="entry name" value="PAS-assoc_C"/>
</dbReference>
<keyword evidence="9" id="KW-0418">Kinase</keyword>
<evidence type="ECO:0000256" key="11">
    <source>
        <dbReference type="ARBA" id="ARBA00022989"/>
    </source>
</evidence>
<name>A0A385Z0U0_9PSED</name>
<organism evidence="25 26">
    <name type="scientific">Pseudomonas cavernae</name>
    <dbReference type="NCBI Taxonomy" id="2320867"/>
    <lineage>
        <taxon>Bacteria</taxon>
        <taxon>Pseudomonadati</taxon>
        <taxon>Pseudomonadota</taxon>
        <taxon>Gammaproteobacteria</taxon>
        <taxon>Pseudomonadales</taxon>
        <taxon>Pseudomonadaceae</taxon>
        <taxon>Pseudomonas</taxon>
    </lineage>
</organism>
<evidence type="ECO:0000256" key="8">
    <source>
        <dbReference type="ARBA" id="ARBA00022741"/>
    </source>
</evidence>
<dbReference type="SUPFAM" id="SSF55874">
    <property type="entry name" value="ATPase domain of HSP90 chaperone/DNA topoisomerase II/histidine kinase"/>
    <property type="match status" value="1"/>
</dbReference>
<dbReference type="PROSITE" id="PS50894">
    <property type="entry name" value="HPT"/>
    <property type="match status" value="1"/>
</dbReference>
<keyword evidence="11" id="KW-1133">Transmembrane helix</keyword>
<dbReference type="SUPFAM" id="SSF53850">
    <property type="entry name" value="Periplasmic binding protein-like II"/>
    <property type="match status" value="1"/>
</dbReference>
<feature type="domain" description="PAC" evidence="23">
    <location>
        <begin position="386"/>
        <end position="438"/>
    </location>
</feature>
<evidence type="ECO:0000259" key="24">
    <source>
        <dbReference type="PROSITE" id="PS50894"/>
    </source>
</evidence>
<dbReference type="InterPro" id="IPR000014">
    <property type="entry name" value="PAS"/>
</dbReference>
<dbReference type="PROSITE" id="PS50109">
    <property type="entry name" value="HIS_KIN"/>
    <property type="match status" value="1"/>
</dbReference>
<dbReference type="InterPro" id="IPR001638">
    <property type="entry name" value="Solute-binding_3/MltF_N"/>
</dbReference>
<dbReference type="EC" id="2.7.13.3" evidence="3"/>
<evidence type="ECO:0000256" key="2">
    <source>
        <dbReference type="ARBA" id="ARBA00004651"/>
    </source>
</evidence>
<dbReference type="SMART" id="SM00073">
    <property type="entry name" value="HPT"/>
    <property type="match status" value="1"/>
</dbReference>
<dbReference type="Pfam" id="PF02518">
    <property type="entry name" value="HATPase_c"/>
    <property type="match status" value="1"/>
</dbReference>
<keyword evidence="19" id="KW-0732">Signal</keyword>
<dbReference type="InterPro" id="IPR036641">
    <property type="entry name" value="HPT_dom_sf"/>
</dbReference>
<comment type="subcellular location">
    <subcellularLocation>
        <location evidence="2">Cell membrane</location>
        <topology evidence="2">Multi-pass membrane protein</topology>
    </subcellularLocation>
</comment>
<dbReference type="InterPro" id="IPR001789">
    <property type="entry name" value="Sig_transdc_resp-reg_receiver"/>
</dbReference>
<dbReference type="SUPFAM" id="SSF47384">
    <property type="entry name" value="Homodimeric domain of signal transducing histidine kinase"/>
    <property type="match status" value="1"/>
</dbReference>
<evidence type="ECO:0000313" key="25">
    <source>
        <dbReference type="EMBL" id="AYC31473.1"/>
    </source>
</evidence>
<accession>A0A385Z0U0</accession>
<gene>
    <name evidence="25" type="ORF">D3880_03280</name>
</gene>
<dbReference type="Gene3D" id="3.30.565.10">
    <property type="entry name" value="Histidine kinase-like ATPase, C-terminal domain"/>
    <property type="match status" value="1"/>
</dbReference>
<dbReference type="OrthoDB" id="9810730at2"/>
<keyword evidence="10" id="KW-0067">ATP-binding</keyword>
<evidence type="ECO:0000256" key="18">
    <source>
        <dbReference type="SAM" id="Coils"/>
    </source>
</evidence>
<dbReference type="CDD" id="cd00088">
    <property type="entry name" value="HPT"/>
    <property type="match status" value="1"/>
</dbReference>
<feature type="coiled-coil region" evidence="18">
    <location>
        <begin position="429"/>
        <end position="456"/>
    </location>
</feature>
<evidence type="ECO:0000256" key="1">
    <source>
        <dbReference type="ARBA" id="ARBA00000085"/>
    </source>
</evidence>
<dbReference type="InterPro" id="IPR036097">
    <property type="entry name" value="HisK_dim/P_sf"/>
</dbReference>
<dbReference type="SUPFAM" id="SSF52172">
    <property type="entry name" value="CheY-like"/>
    <property type="match status" value="1"/>
</dbReference>
<evidence type="ECO:0000313" key="26">
    <source>
        <dbReference type="Proteomes" id="UP000265560"/>
    </source>
</evidence>
<feature type="modified residue" description="Phosphohistidine" evidence="16">
    <location>
        <position position="890"/>
    </location>
</feature>
<dbReference type="FunFam" id="1.10.287.130:FF:000002">
    <property type="entry name" value="Two-component osmosensing histidine kinase"/>
    <property type="match status" value="1"/>
</dbReference>
<feature type="domain" description="HPt" evidence="24">
    <location>
        <begin position="851"/>
        <end position="945"/>
    </location>
</feature>
<dbReference type="InterPro" id="IPR003594">
    <property type="entry name" value="HATPase_dom"/>
</dbReference>
<dbReference type="FunFam" id="3.30.565.10:FF:000010">
    <property type="entry name" value="Sensor histidine kinase RcsC"/>
    <property type="match status" value="1"/>
</dbReference>
<keyword evidence="7" id="KW-0812">Transmembrane</keyword>
<keyword evidence="13" id="KW-0472">Membrane</keyword>
<keyword evidence="4" id="KW-1003">Cell membrane</keyword>
<dbReference type="Gene3D" id="1.20.120.160">
    <property type="entry name" value="HPT domain"/>
    <property type="match status" value="1"/>
</dbReference>
<dbReference type="InterPro" id="IPR013656">
    <property type="entry name" value="PAS_4"/>
</dbReference>
<protein>
    <recommendedName>
        <fullName evidence="15">Sensory/regulatory protein RpfC</fullName>
        <ecNumber evidence="3">2.7.13.3</ecNumber>
    </recommendedName>
</protein>
<dbReference type="CDD" id="cd16922">
    <property type="entry name" value="HATPase_EvgS-ArcB-TorS-like"/>
    <property type="match status" value="1"/>
</dbReference>
<dbReference type="Pfam" id="PF00497">
    <property type="entry name" value="SBP_bac_3"/>
    <property type="match status" value="1"/>
</dbReference>
<evidence type="ECO:0000259" key="22">
    <source>
        <dbReference type="PROSITE" id="PS50112"/>
    </source>
</evidence>
<dbReference type="GO" id="GO:0005886">
    <property type="term" value="C:plasma membrane"/>
    <property type="evidence" value="ECO:0007669"/>
    <property type="project" value="UniProtKB-SubCell"/>
</dbReference>
<dbReference type="SMART" id="SM00387">
    <property type="entry name" value="HATPase_c"/>
    <property type="match status" value="1"/>
</dbReference>
<dbReference type="PANTHER" id="PTHR45339">
    <property type="entry name" value="HYBRID SIGNAL TRANSDUCTION HISTIDINE KINASE J"/>
    <property type="match status" value="1"/>
</dbReference>
<evidence type="ECO:0000256" key="6">
    <source>
        <dbReference type="ARBA" id="ARBA00022679"/>
    </source>
</evidence>
<keyword evidence="8" id="KW-0547">Nucleotide-binding</keyword>
<dbReference type="PROSITE" id="PS50113">
    <property type="entry name" value="PAC"/>
    <property type="match status" value="1"/>
</dbReference>
<dbReference type="SUPFAM" id="SSF55785">
    <property type="entry name" value="PYP-like sensor domain (PAS domain)"/>
    <property type="match status" value="1"/>
</dbReference>
<evidence type="ECO:0000256" key="17">
    <source>
        <dbReference type="PROSITE-ProRule" id="PRU00169"/>
    </source>
</evidence>
<dbReference type="InterPro" id="IPR004358">
    <property type="entry name" value="Sig_transdc_His_kin-like_C"/>
</dbReference>
<dbReference type="AlphaFoldDB" id="A0A385Z0U0"/>
<dbReference type="InterPro" id="IPR008207">
    <property type="entry name" value="Sig_transdc_His_kin_Hpt_dom"/>
</dbReference>
<dbReference type="InterPro" id="IPR011006">
    <property type="entry name" value="CheY-like_superfamily"/>
</dbReference>
<evidence type="ECO:0000256" key="16">
    <source>
        <dbReference type="PROSITE-ProRule" id="PRU00110"/>
    </source>
</evidence>
<feature type="chain" id="PRO_5017257632" description="Sensory/regulatory protein RpfC" evidence="19">
    <location>
        <begin position="24"/>
        <end position="1032"/>
    </location>
</feature>
<dbReference type="InterPro" id="IPR036890">
    <property type="entry name" value="HATPase_C_sf"/>
</dbReference>
<dbReference type="PANTHER" id="PTHR45339:SF1">
    <property type="entry name" value="HYBRID SIGNAL TRANSDUCTION HISTIDINE KINASE J"/>
    <property type="match status" value="1"/>
</dbReference>
<feature type="domain" description="PAS" evidence="22">
    <location>
        <begin position="313"/>
        <end position="358"/>
    </location>
</feature>
<dbReference type="Gene3D" id="3.40.50.2300">
    <property type="match status" value="1"/>
</dbReference>
<proteinExistence type="predicted"/>
<dbReference type="Gene3D" id="1.10.287.130">
    <property type="match status" value="1"/>
</dbReference>
<comment type="catalytic activity">
    <reaction evidence="1">
        <text>ATP + protein L-histidine = ADP + protein N-phospho-L-histidine.</text>
        <dbReference type="EC" id="2.7.13.3"/>
    </reaction>
</comment>
<dbReference type="SMART" id="SM00388">
    <property type="entry name" value="HisKA"/>
    <property type="match status" value="1"/>
</dbReference>
<comment type="subunit">
    <text evidence="14">At low DSF concentrations, interacts with RpfF.</text>
</comment>
<dbReference type="GO" id="GO:0000155">
    <property type="term" value="F:phosphorelay sensor kinase activity"/>
    <property type="evidence" value="ECO:0007669"/>
    <property type="project" value="InterPro"/>
</dbReference>
<keyword evidence="6" id="KW-0808">Transferase</keyword>
<evidence type="ECO:0000256" key="13">
    <source>
        <dbReference type="ARBA" id="ARBA00023136"/>
    </source>
</evidence>
<dbReference type="GO" id="GO:0005524">
    <property type="term" value="F:ATP binding"/>
    <property type="evidence" value="ECO:0007669"/>
    <property type="project" value="UniProtKB-KW"/>
</dbReference>
<dbReference type="PROSITE" id="PS50110">
    <property type="entry name" value="RESPONSE_REGULATORY"/>
    <property type="match status" value="1"/>
</dbReference>
<evidence type="ECO:0000256" key="12">
    <source>
        <dbReference type="ARBA" id="ARBA00023012"/>
    </source>
</evidence>
<keyword evidence="18" id="KW-0175">Coiled coil</keyword>
<keyword evidence="26" id="KW-1185">Reference proteome</keyword>
<feature type="domain" description="Histidine kinase" evidence="20">
    <location>
        <begin position="456"/>
        <end position="677"/>
    </location>
</feature>
<feature type="modified residue" description="4-aspartylphosphate" evidence="17">
    <location>
        <position position="750"/>
    </location>
</feature>
<feature type="domain" description="Response regulatory" evidence="21">
    <location>
        <begin position="698"/>
        <end position="817"/>
    </location>
</feature>
<reference evidence="26" key="1">
    <citation type="submission" date="2018-09" db="EMBL/GenBank/DDBJ databases">
        <authorList>
            <person name="Zhu H."/>
        </authorList>
    </citation>
    <scope>NUCLEOTIDE SEQUENCE [LARGE SCALE GENOMIC DNA]</scope>
    <source>
        <strain evidence="26">K2W31S-8</strain>
    </source>
</reference>
<dbReference type="CDD" id="cd17546">
    <property type="entry name" value="REC_hyHK_CKI1_RcsC-like"/>
    <property type="match status" value="1"/>
</dbReference>
<evidence type="ECO:0000256" key="19">
    <source>
        <dbReference type="SAM" id="SignalP"/>
    </source>
</evidence>
<dbReference type="Proteomes" id="UP000265560">
    <property type="component" value="Chromosome"/>
</dbReference>
<evidence type="ECO:0000259" key="21">
    <source>
        <dbReference type="PROSITE" id="PS50110"/>
    </source>
</evidence>
<dbReference type="CDD" id="cd00082">
    <property type="entry name" value="HisKA"/>
    <property type="match status" value="1"/>
</dbReference>
<dbReference type="SUPFAM" id="SSF47226">
    <property type="entry name" value="Histidine-containing phosphotransfer domain, HPT domain"/>
    <property type="match status" value="1"/>
</dbReference>
<dbReference type="Gene3D" id="3.30.450.20">
    <property type="entry name" value="PAS domain"/>
    <property type="match status" value="1"/>
</dbReference>
<dbReference type="PRINTS" id="PR00344">
    <property type="entry name" value="BCTRLSENSOR"/>
</dbReference>
<evidence type="ECO:0000259" key="23">
    <source>
        <dbReference type="PROSITE" id="PS50113"/>
    </source>
</evidence>
<dbReference type="PROSITE" id="PS50112">
    <property type="entry name" value="PAS"/>
    <property type="match status" value="1"/>
</dbReference>
<evidence type="ECO:0000256" key="4">
    <source>
        <dbReference type="ARBA" id="ARBA00022475"/>
    </source>
</evidence>
<dbReference type="InterPro" id="IPR005467">
    <property type="entry name" value="His_kinase_dom"/>
</dbReference>
<dbReference type="Pfam" id="PF08448">
    <property type="entry name" value="PAS_4"/>
    <property type="match status" value="1"/>
</dbReference>
<dbReference type="NCBIfam" id="TIGR00229">
    <property type="entry name" value="sensory_box"/>
    <property type="match status" value="1"/>
</dbReference>
<evidence type="ECO:0000256" key="15">
    <source>
        <dbReference type="ARBA" id="ARBA00068150"/>
    </source>
</evidence>
<dbReference type="InterPro" id="IPR035965">
    <property type="entry name" value="PAS-like_dom_sf"/>
</dbReference>
<evidence type="ECO:0000256" key="14">
    <source>
        <dbReference type="ARBA" id="ARBA00064003"/>
    </source>
</evidence>
<dbReference type="Gene3D" id="3.40.190.10">
    <property type="entry name" value="Periplasmic binding protein-like II"/>
    <property type="match status" value="2"/>
</dbReference>
<dbReference type="SMART" id="SM00448">
    <property type="entry name" value="REC"/>
    <property type="match status" value="1"/>
</dbReference>
<dbReference type="CDD" id="cd00130">
    <property type="entry name" value="PAS"/>
    <property type="match status" value="1"/>
</dbReference>
<dbReference type="Pfam" id="PF00512">
    <property type="entry name" value="HisKA"/>
    <property type="match status" value="1"/>
</dbReference>
<evidence type="ECO:0000256" key="9">
    <source>
        <dbReference type="ARBA" id="ARBA00022777"/>
    </source>
</evidence>
<evidence type="ECO:0000256" key="10">
    <source>
        <dbReference type="ARBA" id="ARBA00022840"/>
    </source>
</evidence>
<sequence>MSRWARCLLILIWGLLGAVPAAAAALSLSAQEQAWRQQHPLLRVGIERKGWPPFDIIESDGSYHGISADYLAALCQRLGLRFEPVYFDTWDQALAALRSGAVDVLPSMARTPEREDLMLFSQPYLISNSLIFSRREVVDLHGLDDLARKRVAIERGYALQELLKSRVPQVRLVETADTEAALRAVSGGRAEAYVGDMIVASYLMRKLNLANLQLLGESGLAGSEIRFGVRRDWPLLADLFDQALSDLSEAERQAIDGRWLLPLNELSWRNLLRVGWPYGLGFILLLGFVLSWNRRLAVQVAERQRAETEAEQQRSTLQALVNALPDPIWFKDNEGRYRGLNQAFAELVGRPREALLGRRDDDLLAAAEAQRRWDRDRAALARQQPAESEDWWACADGRQLLLATIRATFYDAQGQLLGLVGVSRDITARKEFEAALEQAKELAEEATRLKSDFLANMSHEIRTPMNAIIGMTHLALNSGLEPRQRDYVAKIQLASQHLLGLLNDVLDFSRIEAGKLPLERIPFDLRLVLENLVSLVGHRVADKGLQLLLNLDPQVPCQLLGDPLRLRQILINYANNALKFTEQGEIEVLVRLEQQHGQEVRLYFGVRDTGIGLSQEQQGRLFASFQQADNSTTRKYGGTGLGLAICKRLAEAMGGGVGVESRPGQGSLFWARLPFGLADAAQPVSETPARRTEFPGQRILLVEDSELNQEVACGLLRAVGLQVEVANNGAEALELLRRHADDYYTLVLMDMQMPVMDGITATRQLRQDPRFARLPVLAMTANTLPGERDQCLRAGMNAHLSKPVEPERLWAALSRWLTPLDVTRPAPATAAPRWVLPGVDCASGLRRMLGMAELYQSLLRAFAATQRRFADELREALAGGEGEQAERLAHNLKGQAGSLGAEALQAQAGELERAIRGAAGAAPLDAQIAALDAELQALIAAIDAQLPAQDAVEPALEVDELALGELCQRLQRLFAEHDPRAGRLFGEQAALLRAAFADGYAVIEAAVRGYDFDMALQALGAAVQQRQLRRQS</sequence>
<evidence type="ECO:0000256" key="5">
    <source>
        <dbReference type="ARBA" id="ARBA00022553"/>
    </source>
</evidence>
<dbReference type="KEGG" id="pcav:D3880_03280"/>
<dbReference type="SMART" id="SM00091">
    <property type="entry name" value="PAS"/>
    <property type="match status" value="1"/>
</dbReference>
<feature type="signal peptide" evidence="19">
    <location>
        <begin position="1"/>
        <end position="23"/>
    </location>
</feature>